<name>A0A975DIM3_9GAMM</name>
<keyword evidence="6 8" id="KW-0560">Oxidoreductase</keyword>
<comment type="catalytic activity">
    <reaction evidence="5 6">
        <text>dTDP-beta-L-rhamnose + NADP(+) = dTDP-4-dehydro-beta-L-rhamnose + NADPH + H(+)</text>
        <dbReference type="Rhea" id="RHEA:21796"/>
        <dbReference type="ChEBI" id="CHEBI:15378"/>
        <dbReference type="ChEBI" id="CHEBI:57510"/>
        <dbReference type="ChEBI" id="CHEBI:57783"/>
        <dbReference type="ChEBI" id="CHEBI:58349"/>
        <dbReference type="ChEBI" id="CHEBI:62830"/>
        <dbReference type="EC" id="1.1.1.133"/>
    </reaction>
</comment>
<dbReference type="RefSeq" id="WP_208844180.1">
    <property type="nucleotide sequence ID" value="NZ_CP072133.1"/>
</dbReference>
<dbReference type="SUPFAM" id="SSF51735">
    <property type="entry name" value="NAD(P)-binding Rossmann-fold domains"/>
    <property type="match status" value="1"/>
</dbReference>
<evidence type="ECO:0000256" key="5">
    <source>
        <dbReference type="ARBA" id="ARBA00048200"/>
    </source>
</evidence>
<dbReference type="GO" id="GO:0005829">
    <property type="term" value="C:cytosol"/>
    <property type="evidence" value="ECO:0007669"/>
    <property type="project" value="TreeGrafter"/>
</dbReference>
<dbReference type="FunFam" id="3.40.50.720:FF:000159">
    <property type="entry name" value="dTDP-4-dehydrorhamnose reductase"/>
    <property type="match status" value="1"/>
</dbReference>
<dbReference type="CDD" id="cd05254">
    <property type="entry name" value="dTDP_HR_like_SDR_e"/>
    <property type="match status" value="1"/>
</dbReference>
<dbReference type="Gene3D" id="3.40.50.720">
    <property type="entry name" value="NAD(P)-binding Rossmann-like Domain"/>
    <property type="match status" value="1"/>
</dbReference>
<sequence>MKVLITGCNGQVGSCLTERLIAEAEVLALDSKRLDITDREAVFSIVSEFKPNYIINAAAYTAVDRAEQEIELSYAVNRNGPLNLAQVAKEIGAVLLHISTDYVFDGDGGNPYKESDKTGPKSVYGQSKLAGERAIAEACPKYLILRTAWVFGEHGTNFVKTMLRVAESRDELSIVGDQFGGPTYAGDVAGALITMIQHVEQGKDTKWGVYHFSGMPYASWFGFASAIFTAAEQQQVLAKIPTLSSIPTSAYPTPAKRPANSRLDCFKIEKQFGIKPSDWLTALNNIQAYK</sequence>
<proteinExistence type="inferred from homology"/>
<dbReference type="AlphaFoldDB" id="A0A975DIM3"/>
<dbReference type="NCBIfam" id="TIGR01214">
    <property type="entry name" value="rmlD"/>
    <property type="match status" value="1"/>
</dbReference>
<evidence type="ECO:0000256" key="3">
    <source>
        <dbReference type="ARBA" id="ARBA00012929"/>
    </source>
</evidence>
<evidence type="ECO:0000313" key="8">
    <source>
        <dbReference type="EMBL" id="QTH72556.1"/>
    </source>
</evidence>
<dbReference type="InterPro" id="IPR029903">
    <property type="entry name" value="RmlD-like-bd"/>
</dbReference>
<dbReference type="GO" id="GO:0008831">
    <property type="term" value="F:dTDP-4-dehydrorhamnose reductase activity"/>
    <property type="evidence" value="ECO:0007669"/>
    <property type="project" value="UniProtKB-EC"/>
</dbReference>
<evidence type="ECO:0000313" key="9">
    <source>
        <dbReference type="Proteomes" id="UP000664904"/>
    </source>
</evidence>
<accession>A0A975DIM3</accession>
<reference evidence="8" key="1">
    <citation type="submission" date="2021-03" db="EMBL/GenBank/DDBJ databases">
        <title>Complete Genome of Pseudoalteromonas xiamenensis STKMTI.2, a new potential marine bacterium producing anti-Vibrio compounds.</title>
        <authorList>
            <person name="Handayani D.P."/>
            <person name="Isnansetyo A."/>
            <person name="Istiqomah I."/>
            <person name="Jumina J."/>
        </authorList>
    </citation>
    <scope>NUCLEOTIDE SEQUENCE</scope>
    <source>
        <strain evidence="8">STKMTI.2</strain>
    </source>
</reference>
<protein>
    <recommendedName>
        <fullName evidence="4 6">dTDP-4-dehydrorhamnose reductase</fullName>
        <ecNumber evidence="3 6">1.1.1.133</ecNumber>
    </recommendedName>
</protein>
<evidence type="ECO:0000256" key="1">
    <source>
        <dbReference type="ARBA" id="ARBA00004781"/>
    </source>
</evidence>
<evidence type="ECO:0000259" key="7">
    <source>
        <dbReference type="Pfam" id="PF04321"/>
    </source>
</evidence>
<dbReference type="KEGG" id="pxi:J5O05_07065"/>
<keyword evidence="6" id="KW-0521">NADP</keyword>
<dbReference type="InterPro" id="IPR036291">
    <property type="entry name" value="NAD(P)-bd_dom_sf"/>
</dbReference>
<evidence type="ECO:0000256" key="6">
    <source>
        <dbReference type="RuleBase" id="RU364082"/>
    </source>
</evidence>
<dbReference type="EC" id="1.1.1.133" evidence="3 6"/>
<comment type="function">
    <text evidence="6">Catalyzes the reduction of dTDP-6-deoxy-L-lyxo-4-hexulose to yield dTDP-L-rhamnose.</text>
</comment>
<dbReference type="PANTHER" id="PTHR10491">
    <property type="entry name" value="DTDP-4-DEHYDRORHAMNOSE REDUCTASE"/>
    <property type="match status" value="1"/>
</dbReference>
<comment type="cofactor">
    <cofactor evidence="6">
        <name>Mg(2+)</name>
        <dbReference type="ChEBI" id="CHEBI:18420"/>
    </cofactor>
    <text evidence="6">Binds 1 Mg(2+) ion per monomer.</text>
</comment>
<dbReference type="GO" id="GO:0019305">
    <property type="term" value="P:dTDP-rhamnose biosynthetic process"/>
    <property type="evidence" value="ECO:0007669"/>
    <property type="project" value="TreeGrafter"/>
</dbReference>
<keyword evidence="9" id="KW-1185">Reference proteome</keyword>
<organism evidence="8 9">
    <name type="scientific">Pseudoalteromonas xiamenensis</name>
    <dbReference type="NCBI Taxonomy" id="882626"/>
    <lineage>
        <taxon>Bacteria</taxon>
        <taxon>Pseudomonadati</taxon>
        <taxon>Pseudomonadota</taxon>
        <taxon>Gammaproteobacteria</taxon>
        <taxon>Alteromonadales</taxon>
        <taxon>Pseudoalteromonadaceae</taxon>
        <taxon>Pseudoalteromonas</taxon>
    </lineage>
</organism>
<gene>
    <name evidence="8" type="primary">rfbD</name>
    <name evidence="8" type="ORF">J5O05_07065</name>
</gene>
<dbReference type="Gene3D" id="3.90.25.10">
    <property type="entry name" value="UDP-galactose 4-epimerase, domain 1"/>
    <property type="match status" value="1"/>
</dbReference>
<dbReference type="InterPro" id="IPR005913">
    <property type="entry name" value="dTDP_dehydrorham_reduct"/>
</dbReference>
<dbReference type="Proteomes" id="UP000664904">
    <property type="component" value="Chromosome"/>
</dbReference>
<dbReference type="Pfam" id="PF04321">
    <property type="entry name" value="RmlD_sub_bind"/>
    <property type="match status" value="1"/>
</dbReference>
<feature type="domain" description="RmlD-like substrate binding" evidence="7">
    <location>
        <begin position="1"/>
        <end position="286"/>
    </location>
</feature>
<comment type="similarity">
    <text evidence="2 6">Belongs to the dTDP-4-dehydrorhamnose reductase family.</text>
</comment>
<evidence type="ECO:0000256" key="2">
    <source>
        <dbReference type="ARBA" id="ARBA00010944"/>
    </source>
</evidence>
<comment type="pathway">
    <text evidence="1 6">Carbohydrate biosynthesis; dTDP-L-rhamnose biosynthesis.</text>
</comment>
<evidence type="ECO:0000256" key="4">
    <source>
        <dbReference type="ARBA" id="ARBA00017099"/>
    </source>
</evidence>
<dbReference type="PANTHER" id="PTHR10491:SF4">
    <property type="entry name" value="METHIONINE ADENOSYLTRANSFERASE 2 SUBUNIT BETA"/>
    <property type="match status" value="1"/>
</dbReference>
<dbReference type="EMBL" id="CP072133">
    <property type="protein sequence ID" value="QTH72556.1"/>
    <property type="molecule type" value="Genomic_DNA"/>
</dbReference>